<feature type="region of interest" description="Disordered" evidence="1">
    <location>
        <begin position="36"/>
        <end position="61"/>
    </location>
</feature>
<evidence type="ECO:0000313" key="3">
    <source>
        <dbReference type="Proteomes" id="UP000008710"/>
    </source>
</evidence>
<organism evidence="2 3">
    <name type="scientific">Rhodococcus jostii (strain RHA1)</name>
    <dbReference type="NCBI Taxonomy" id="101510"/>
    <lineage>
        <taxon>Bacteria</taxon>
        <taxon>Bacillati</taxon>
        <taxon>Actinomycetota</taxon>
        <taxon>Actinomycetes</taxon>
        <taxon>Mycobacteriales</taxon>
        <taxon>Nocardiaceae</taxon>
        <taxon>Rhodococcus</taxon>
    </lineage>
</organism>
<feature type="compositionally biased region" description="Basic and acidic residues" evidence="1">
    <location>
        <begin position="44"/>
        <end position="61"/>
    </location>
</feature>
<protein>
    <submittedName>
        <fullName evidence="2">Uncharacterized protein</fullName>
    </submittedName>
</protein>
<proteinExistence type="predicted"/>
<dbReference type="KEGG" id="rha:RHA1_ro08458"/>
<name>Q0RYY4_RHOJR</name>
<dbReference type="PATRIC" id="fig|101510.16.peg.7814"/>
<keyword evidence="2" id="KW-0614">Plasmid</keyword>
<reference evidence="3" key="1">
    <citation type="journal article" date="2006" name="Proc. Natl. Acad. Sci. U.S.A.">
        <title>The complete genome of Rhodococcus sp. RHA1 provides insights into a catabolic powerhouse.</title>
        <authorList>
            <person name="McLeod M.P."/>
            <person name="Warren R.L."/>
            <person name="Hsiao W.W.L."/>
            <person name="Araki N."/>
            <person name="Myhre M."/>
            <person name="Fernandes C."/>
            <person name="Miyazawa D."/>
            <person name="Wong W."/>
            <person name="Lillquist A.L."/>
            <person name="Wang D."/>
            <person name="Dosanjh M."/>
            <person name="Hara H."/>
            <person name="Petrescu A."/>
            <person name="Morin R.D."/>
            <person name="Yang G."/>
            <person name="Stott J.M."/>
            <person name="Schein J.E."/>
            <person name="Shin H."/>
            <person name="Smailus D."/>
            <person name="Siddiqui A.S."/>
            <person name="Marra M.A."/>
            <person name="Jones S.J.M."/>
            <person name="Holt R."/>
            <person name="Brinkman F.S.L."/>
            <person name="Miyauchi K."/>
            <person name="Fukuda M."/>
            <person name="Davies J.E."/>
            <person name="Mohn W.W."/>
            <person name="Eltis L.D."/>
        </authorList>
    </citation>
    <scope>NUCLEOTIDE SEQUENCE [LARGE SCALE GENOMIC DNA]</scope>
    <source>
        <strain evidence="3">RHA1</strain>
    </source>
</reference>
<gene>
    <name evidence="2" type="ordered locus">RHA1_ro08458</name>
</gene>
<sequence>MPGARFSTPSTLPCSVQVHRSASAAPKRRLSLRRIPAVSAQHGPARDHRMPVGGDQPRRREPGAEELDEIFGVGGIGVEQLDQLTTLPGIDEDAYHQNTLKALKWLLRDVERKDVIALLGSLKREWSEFDRQARETLAYAVLHGSIDEQEPTPAVADNVLAFAWIYGDVVHNDGERLAETTQHGVAERYRAAAPIVCRLIVQTVATLHFIEWLRPQDLITLPQEIFEPQVVVTDPVFHEKVAVFVAPAGKEMPHYHCAWVTNSDRNGAPSSHLHPWRTMTRIWSRKPMAYKG</sequence>
<dbReference type="EMBL" id="CP000432">
    <property type="protein sequence ID" value="ABG99502.1"/>
    <property type="molecule type" value="Genomic_DNA"/>
</dbReference>
<dbReference type="HOGENOM" id="CLU_952744_0_0_11"/>
<evidence type="ECO:0000256" key="1">
    <source>
        <dbReference type="SAM" id="MobiDB-lite"/>
    </source>
</evidence>
<evidence type="ECO:0000313" key="2">
    <source>
        <dbReference type="EMBL" id="ABG99502.1"/>
    </source>
</evidence>
<dbReference type="AlphaFoldDB" id="Q0RYY4"/>
<accession>Q0RYY4</accession>
<geneLocation type="plasmid" evidence="2 3">
    <name>pRHL1</name>
</geneLocation>
<dbReference type="Proteomes" id="UP000008710">
    <property type="component" value="Plasmid pRHL1"/>
</dbReference>